<comment type="caution">
    <text evidence="2">The sequence shown here is derived from an EMBL/GenBank/DDBJ whole genome shotgun (WGS) entry which is preliminary data.</text>
</comment>
<dbReference type="Proteomes" id="UP000603865">
    <property type="component" value="Unassembled WGS sequence"/>
</dbReference>
<reference evidence="2" key="2">
    <citation type="submission" date="2020-09" db="EMBL/GenBank/DDBJ databases">
        <authorList>
            <person name="Sun Q."/>
            <person name="Ohkuma M."/>
        </authorList>
    </citation>
    <scope>NUCLEOTIDE SEQUENCE</scope>
    <source>
        <strain evidence="2">JCM 31311</strain>
    </source>
</reference>
<evidence type="ECO:0000313" key="2">
    <source>
        <dbReference type="EMBL" id="GGR24142.1"/>
    </source>
</evidence>
<reference evidence="2" key="1">
    <citation type="journal article" date="2014" name="Int. J. Syst. Evol. Microbiol.">
        <title>Complete genome sequence of Corynebacterium casei LMG S-19264T (=DSM 44701T), isolated from a smear-ripened cheese.</title>
        <authorList>
            <consortium name="US DOE Joint Genome Institute (JGI-PGF)"/>
            <person name="Walter F."/>
            <person name="Albersmeier A."/>
            <person name="Kalinowski J."/>
            <person name="Ruckert C."/>
        </authorList>
    </citation>
    <scope>NUCLEOTIDE SEQUENCE</scope>
    <source>
        <strain evidence="2">JCM 31311</strain>
    </source>
</reference>
<gene>
    <name evidence="2" type="ORF">GCM10008957_39930</name>
</gene>
<evidence type="ECO:0000313" key="3">
    <source>
        <dbReference type="Proteomes" id="UP000603865"/>
    </source>
</evidence>
<feature type="region of interest" description="Disordered" evidence="1">
    <location>
        <begin position="1"/>
        <end position="54"/>
    </location>
</feature>
<keyword evidence="3" id="KW-1185">Reference proteome</keyword>
<dbReference type="AlphaFoldDB" id="A0A918FD52"/>
<dbReference type="EMBL" id="BMQL01000032">
    <property type="protein sequence ID" value="GGR24142.1"/>
    <property type="molecule type" value="Genomic_DNA"/>
</dbReference>
<accession>A0A918FD52</accession>
<evidence type="ECO:0000256" key="1">
    <source>
        <dbReference type="SAM" id="MobiDB-lite"/>
    </source>
</evidence>
<organism evidence="2 3">
    <name type="scientific">Deinococcus ruber</name>
    <dbReference type="NCBI Taxonomy" id="1848197"/>
    <lineage>
        <taxon>Bacteria</taxon>
        <taxon>Thermotogati</taxon>
        <taxon>Deinococcota</taxon>
        <taxon>Deinococci</taxon>
        <taxon>Deinococcales</taxon>
        <taxon>Deinococcaceae</taxon>
        <taxon>Deinococcus</taxon>
    </lineage>
</organism>
<name>A0A918FD52_9DEIO</name>
<dbReference type="RefSeq" id="WP_189092259.1">
    <property type="nucleotide sequence ID" value="NZ_BMQL01000032.1"/>
</dbReference>
<sequence length="146" mass="16073">MSPFRPPKQHLPDHLKHLSKNSAAQRGTAATPESSPRASRQVPEEPEATRGSERLSQLLPVILRLMVGGRSDGSAGGRPILIMQSEILEALAPYHRPRSRFEGLMVRKLVGEGYLRPRGARDKSGLSDAYELTPKGEHLLDIRHSG</sequence>
<proteinExistence type="predicted"/>
<protein>
    <submittedName>
        <fullName evidence="2">Uncharacterized protein</fullName>
    </submittedName>
</protein>